<keyword evidence="3 5" id="KW-1133">Transmembrane helix</keyword>
<protein>
    <submittedName>
        <fullName evidence="6">Isoprenylcysteine carboxylmethyltransferase family protein</fullName>
    </submittedName>
</protein>
<accession>A0ABN1ZQU9</accession>
<gene>
    <name evidence="6" type="ORF">GCM10009740_38740</name>
</gene>
<evidence type="ECO:0000256" key="1">
    <source>
        <dbReference type="ARBA" id="ARBA00004141"/>
    </source>
</evidence>
<comment type="subcellular location">
    <subcellularLocation>
        <location evidence="1">Membrane</location>
        <topology evidence="1">Multi-pass membrane protein</topology>
    </subcellularLocation>
</comment>
<dbReference type="Gene3D" id="1.20.120.1630">
    <property type="match status" value="1"/>
</dbReference>
<proteinExistence type="predicted"/>
<evidence type="ECO:0000313" key="6">
    <source>
        <dbReference type="EMBL" id="GAA1502371.1"/>
    </source>
</evidence>
<keyword evidence="4 5" id="KW-0472">Membrane</keyword>
<dbReference type="Pfam" id="PF04140">
    <property type="entry name" value="ICMT"/>
    <property type="match status" value="1"/>
</dbReference>
<dbReference type="Proteomes" id="UP001501285">
    <property type="component" value="Unassembled WGS sequence"/>
</dbReference>
<evidence type="ECO:0000256" key="4">
    <source>
        <dbReference type="ARBA" id="ARBA00023136"/>
    </source>
</evidence>
<evidence type="ECO:0000256" key="5">
    <source>
        <dbReference type="SAM" id="Phobius"/>
    </source>
</evidence>
<feature type="transmembrane region" description="Helical" evidence="5">
    <location>
        <begin position="44"/>
        <end position="66"/>
    </location>
</feature>
<evidence type="ECO:0000256" key="3">
    <source>
        <dbReference type="ARBA" id="ARBA00022989"/>
    </source>
</evidence>
<dbReference type="EMBL" id="BAAANB010000124">
    <property type="protein sequence ID" value="GAA1502371.1"/>
    <property type="molecule type" value="Genomic_DNA"/>
</dbReference>
<keyword evidence="2 5" id="KW-0812">Transmembrane</keyword>
<evidence type="ECO:0000256" key="2">
    <source>
        <dbReference type="ARBA" id="ARBA00022692"/>
    </source>
</evidence>
<sequence>MTSQWLFTVLVALVGLERVAELVVSRRHAAWALSRGGVERGQGHYLFMVVLHTGLLIGAVAEVWLADRPFVPALGWSMLALALGSQALRWWCIATLSKQWNTRVIVVPGLPLVRRGPYRLVPHPNYVAVVVEGLALPLVHSAWVTALVFSVANAALLTVRVRCESAALRELASPVAAASGVAR</sequence>
<evidence type="ECO:0000313" key="7">
    <source>
        <dbReference type="Proteomes" id="UP001501285"/>
    </source>
</evidence>
<keyword evidence="7" id="KW-1185">Reference proteome</keyword>
<dbReference type="RefSeq" id="WP_343994716.1">
    <property type="nucleotide sequence ID" value="NZ_BAAANB010000124.1"/>
</dbReference>
<reference evidence="6 7" key="1">
    <citation type="journal article" date="2019" name="Int. J. Syst. Evol. Microbiol.">
        <title>The Global Catalogue of Microorganisms (GCM) 10K type strain sequencing project: providing services to taxonomists for standard genome sequencing and annotation.</title>
        <authorList>
            <consortium name="The Broad Institute Genomics Platform"/>
            <consortium name="The Broad Institute Genome Sequencing Center for Infectious Disease"/>
            <person name="Wu L."/>
            <person name="Ma J."/>
        </authorList>
    </citation>
    <scope>NUCLEOTIDE SEQUENCE [LARGE SCALE GENOMIC DNA]</scope>
    <source>
        <strain evidence="6 7">JCM 14283</strain>
    </source>
</reference>
<feature type="transmembrane region" description="Helical" evidence="5">
    <location>
        <begin position="73"/>
        <end position="91"/>
    </location>
</feature>
<name>A0ABN1ZQU9_9MICO</name>
<organism evidence="6 7">
    <name type="scientific">Terrabacter terrae</name>
    <dbReference type="NCBI Taxonomy" id="318434"/>
    <lineage>
        <taxon>Bacteria</taxon>
        <taxon>Bacillati</taxon>
        <taxon>Actinomycetota</taxon>
        <taxon>Actinomycetes</taxon>
        <taxon>Micrococcales</taxon>
        <taxon>Intrasporangiaceae</taxon>
        <taxon>Terrabacter</taxon>
    </lineage>
</organism>
<comment type="caution">
    <text evidence="6">The sequence shown here is derived from an EMBL/GenBank/DDBJ whole genome shotgun (WGS) entry which is preliminary data.</text>
</comment>
<dbReference type="InterPro" id="IPR007269">
    <property type="entry name" value="ICMT_MeTrfase"/>
</dbReference>